<organism evidence="4">
    <name type="scientific">candidate division WOR-3 bacterium</name>
    <dbReference type="NCBI Taxonomy" id="2052148"/>
    <lineage>
        <taxon>Bacteria</taxon>
        <taxon>Bacteria division WOR-3</taxon>
    </lineage>
</organism>
<dbReference type="Gene3D" id="2.30.30.40">
    <property type="entry name" value="SH3 Domains"/>
    <property type="match status" value="1"/>
</dbReference>
<keyword evidence="2" id="KW-0812">Transmembrane</keyword>
<dbReference type="Pfam" id="PF08239">
    <property type="entry name" value="SH3_3"/>
    <property type="match status" value="1"/>
</dbReference>
<accession>A0A7C1SR38</accession>
<sequence length="241" mass="27380">MSWFVFALIFLAQPDHALDCFQRANAAYEAGRFDEAVRLYDSTLLGAQSPTVYYNRGNAHFRANRVGLAIADYLRAWRLAPRDPDINFNLNFARQFRVDRNPNPEGIWSRFVRAIFTVFNPPVTRVITALIFFLSALFLAGYFLRHRSALLIIGLVLTVLFLFGLGSVWYWRGATDRNLAVVVVPEAIVRAGPGSEYREIAAVHDGLEVKIIEHRPEWVLIQIPGGLGGWIERSALERVFQ</sequence>
<protein>
    <submittedName>
        <fullName evidence="4">Tetratricopeptide repeat protein</fullName>
    </submittedName>
</protein>
<dbReference type="SMART" id="SM00028">
    <property type="entry name" value="TPR"/>
    <property type="match status" value="2"/>
</dbReference>
<comment type="caution">
    <text evidence="4">The sequence shown here is derived from an EMBL/GenBank/DDBJ whole genome shotgun (WGS) entry which is preliminary data.</text>
</comment>
<evidence type="ECO:0000256" key="1">
    <source>
        <dbReference type="PROSITE-ProRule" id="PRU00339"/>
    </source>
</evidence>
<dbReference type="Pfam" id="PF13432">
    <property type="entry name" value="TPR_16"/>
    <property type="match status" value="1"/>
</dbReference>
<feature type="domain" description="SH3b" evidence="3">
    <location>
        <begin position="187"/>
        <end position="236"/>
    </location>
</feature>
<dbReference type="Gene3D" id="1.25.40.10">
    <property type="entry name" value="Tetratricopeptide repeat domain"/>
    <property type="match status" value="1"/>
</dbReference>
<reference evidence="4" key="1">
    <citation type="journal article" date="2020" name="mSystems">
        <title>Genome- and Community-Level Interaction Insights into Carbon Utilization and Element Cycling Functions of Hydrothermarchaeota in Hydrothermal Sediment.</title>
        <authorList>
            <person name="Zhou Z."/>
            <person name="Liu Y."/>
            <person name="Xu W."/>
            <person name="Pan J."/>
            <person name="Luo Z.H."/>
            <person name="Li M."/>
        </authorList>
    </citation>
    <scope>NUCLEOTIDE SEQUENCE [LARGE SCALE GENOMIC DNA]</scope>
    <source>
        <strain evidence="4">SpSt-265</strain>
        <strain evidence="5">SpSt-465</strain>
    </source>
</reference>
<evidence type="ECO:0000313" key="4">
    <source>
        <dbReference type="EMBL" id="HEA87109.1"/>
    </source>
</evidence>
<proteinExistence type="predicted"/>
<dbReference type="EMBL" id="DSTU01000007">
    <property type="protein sequence ID" value="HFJ54221.1"/>
    <property type="molecule type" value="Genomic_DNA"/>
</dbReference>
<keyword evidence="1" id="KW-0802">TPR repeat</keyword>
<evidence type="ECO:0000259" key="3">
    <source>
        <dbReference type="Pfam" id="PF08239"/>
    </source>
</evidence>
<name>A0A7C1SR38_UNCW3</name>
<keyword evidence="2" id="KW-1133">Transmembrane helix</keyword>
<feature type="transmembrane region" description="Helical" evidence="2">
    <location>
        <begin position="151"/>
        <end position="171"/>
    </location>
</feature>
<evidence type="ECO:0000256" key="2">
    <source>
        <dbReference type="SAM" id="Phobius"/>
    </source>
</evidence>
<dbReference type="SUPFAM" id="SSF48452">
    <property type="entry name" value="TPR-like"/>
    <property type="match status" value="1"/>
</dbReference>
<dbReference type="InterPro" id="IPR011990">
    <property type="entry name" value="TPR-like_helical_dom_sf"/>
</dbReference>
<evidence type="ECO:0000313" key="5">
    <source>
        <dbReference type="EMBL" id="HFJ54221.1"/>
    </source>
</evidence>
<feature type="transmembrane region" description="Helical" evidence="2">
    <location>
        <begin position="126"/>
        <end position="144"/>
    </location>
</feature>
<dbReference type="InterPro" id="IPR019734">
    <property type="entry name" value="TPR_rpt"/>
</dbReference>
<feature type="repeat" description="TPR" evidence="1">
    <location>
        <begin position="50"/>
        <end position="83"/>
    </location>
</feature>
<dbReference type="EMBL" id="DSLG01000004">
    <property type="protein sequence ID" value="HEA87109.1"/>
    <property type="molecule type" value="Genomic_DNA"/>
</dbReference>
<keyword evidence="2" id="KW-0472">Membrane</keyword>
<gene>
    <name evidence="4" type="ORF">ENP94_03755</name>
    <name evidence="5" type="ORF">ENS16_05990</name>
</gene>
<dbReference type="AlphaFoldDB" id="A0A7C1SR38"/>
<dbReference type="InterPro" id="IPR003646">
    <property type="entry name" value="SH3-like_bac-type"/>
</dbReference>
<dbReference type="PROSITE" id="PS50005">
    <property type="entry name" value="TPR"/>
    <property type="match status" value="1"/>
</dbReference>